<protein>
    <recommendedName>
        <fullName evidence="1">Terminase, large subunit</fullName>
    </recommendedName>
    <alternativeName>
        <fullName evidence="1">DNA-packaging protein</fullName>
    </alternativeName>
    <domain>
        <recommendedName>
            <fullName evidence="1">Endonuclease</fullName>
            <ecNumber evidence="1">3.1.-.-</ecNumber>
        </recommendedName>
    </domain>
    <domain>
        <recommendedName>
            <fullName evidence="1">ATPase</fullName>
            <ecNumber evidence="1">3.6.4.-</ecNumber>
        </recommendedName>
    </domain>
</protein>
<dbReference type="GO" id="GO:0016887">
    <property type="term" value="F:ATP hydrolysis activity"/>
    <property type="evidence" value="ECO:0007669"/>
    <property type="project" value="InterPro"/>
</dbReference>
<dbReference type="GO" id="GO:0004519">
    <property type="term" value="F:endonuclease activity"/>
    <property type="evidence" value="ECO:0007669"/>
    <property type="project" value="UniProtKB-UniRule"/>
</dbReference>
<keyword evidence="1" id="KW-0067">ATP-binding</keyword>
<keyword evidence="1" id="KW-0547">Nucleotide-binding</keyword>
<organism evidence="5 6">
    <name type="scientific">Bacillus phage vB_BcM_Sam112</name>
    <dbReference type="NCBI Taxonomy" id="2663324"/>
    <lineage>
        <taxon>Viruses</taxon>
        <taxon>Duplodnaviria</taxon>
        <taxon>Heunggongvirae</taxon>
        <taxon>Uroviricota</taxon>
        <taxon>Caudoviricetes</taxon>
        <taxon>Trautnerviridae</taxon>
        <taxon>Prospektnaukivirus</taxon>
        <taxon>Prospektnaukivirus sam112</taxon>
    </lineage>
</organism>
<dbReference type="InterPro" id="IPR035413">
    <property type="entry name" value="Terminase_L_C"/>
</dbReference>
<dbReference type="GO" id="GO:0005524">
    <property type="term" value="F:ATP binding"/>
    <property type="evidence" value="ECO:0007669"/>
    <property type="project" value="UniProtKB-KW"/>
</dbReference>
<gene>
    <name evidence="5" type="ORF">Sam112_gp2</name>
</gene>
<name>A0A5Q2FB99_9CAUD</name>
<dbReference type="Gene3D" id="3.40.50.300">
    <property type="entry name" value="P-loop containing nucleotide triphosphate hydrolases"/>
    <property type="match status" value="1"/>
</dbReference>
<dbReference type="GO" id="GO:0098009">
    <property type="term" value="C:viral terminase, large subunit"/>
    <property type="evidence" value="ECO:0007669"/>
    <property type="project" value="UniProtKB-UniRule"/>
</dbReference>
<comment type="cofactor">
    <cofactor evidence="1">
        <name>Mn(2+)</name>
        <dbReference type="ChEBI" id="CHEBI:29035"/>
    </cofactor>
    <cofactor evidence="1">
        <name>Mg(2+)</name>
        <dbReference type="ChEBI" id="CHEBI:18420"/>
    </cofactor>
    <text evidence="1">Binds 2 divalent metal cations per subunit. Mn(2+) is preferred over Mg(2+).</text>
</comment>
<dbReference type="EC" id="3.1.-.-" evidence="1"/>
<dbReference type="InterPro" id="IPR035412">
    <property type="entry name" value="Terminase_L_N"/>
</dbReference>
<comment type="caution">
    <text evidence="1">Lacks conserved residue(s) required for the propagation of feature annotation.</text>
</comment>
<sequence length="424" mass="49007">MKKKPIKLKKLFNKNFIKIWQMVKINKYLKFVLKGGRGSAKSTHIAMFIILLMQMFPITFLCVRKVGNTLAESCYEQLKEAIEMLDVGEHWHVNKLPLRLTYKPRGNSIIFRGADDPAKIKSIKVSKFPLAGLWVEELAEFKNADEVSVIEKSVLRGILPHGMKYIFFYSYNPPKRKQNWVNEAYETVNIAPNTYVHHSSYLENPHVSSDFIEEAEALKEKSPLKYRWEMLGEAIGSGVVPFDNLEFRKITDEEFAAFDNIKQGNDWGYANDPNAFVQWHYDKTRRTIYAMREIYGVKISNRELAEGIKKIKADNNMTIADSAEPKSVDEVKLYGVKMKGAKKGPGSVEHGEKWLDDLDKIVIDPDRTPEIYREFKNVDYKVDAQGKPMNKLQEEENHTIDATRYAFEDEMKHKGKLKAAKRII</sequence>
<feature type="binding site" evidence="1">
    <location>
        <position position="321"/>
    </location>
    <ligand>
        <name>Mn(2+)</name>
        <dbReference type="ChEBI" id="CHEBI:29035"/>
        <label>1</label>
        <note>catalytic; for nuclease activity</note>
    </ligand>
</feature>
<feature type="transmembrane region" description="Helical" evidence="2">
    <location>
        <begin position="43"/>
        <end position="61"/>
    </location>
</feature>
<keyword evidence="2" id="KW-0472">Membrane</keyword>
<keyword evidence="1" id="KW-0479">Metal-binding</keyword>
<keyword evidence="1" id="KW-1188">Viral release from host cell</keyword>
<keyword evidence="6" id="KW-1185">Reference proteome</keyword>
<evidence type="ECO:0000259" key="3">
    <source>
        <dbReference type="Pfam" id="PF04466"/>
    </source>
</evidence>
<feature type="domain" description="Phage terminase large subunit C-terminal" evidence="4">
    <location>
        <begin position="266"/>
        <end position="409"/>
    </location>
</feature>
<reference evidence="5 6" key="1">
    <citation type="submission" date="2019-10" db="EMBL/GenBank/DDBJ databases">
        <authorList>
            <person name="Kazantseva O."/>
            <person name="Piligrimova E."/>
            <person name="Shadrin A."/>
            <person name="Zagorodny V."/>
        </authorList>
    </citation>
    <scope>NUCLEOTIDE SEQUENCE [LARGE SCALE GENOMIC DNA]</scope>
</reference>
<dbReference type="HAMAP" id="MF_04145">
    <property type="entry name" value="TERL_SPP1"/>
    <property type="match status" value="1"/>
</dbReference>
<feature type="binding site" evidence="1">
    <location>
        <position position="401"/>
    </location>
    <ligand>
        <name>Mn(2+)</name>
        <dbReference type="ChEBI" id="CHEBI:29035"/>
        <label>2</label>
        <note>catalytic; for nuclease activity</note>
    </ligand>
</feature>
<feature type="binding site" evidence="1">
    <location>
        <position position="266"/>
    </location>
    <ligand>
        <name>Mn(2+)</name>
        <dbReference type="ChEBI" id="CHEBI:29035"/>
        <label>2</label>
        <note>catalytic; for nuclease activity</note>
    </ligand>
</feature>
<keyword evidence="2" id="KW-0812">Transmembrane</keyword>
<dbReference type="Gene3D" id="3.30.420.280">
    <property type="match status" value="1"/>
</dbReference>
<feature type="domain" description="Phage terminase large subunit N-terminal" evidence="3">
    <location>
        <begin position="31"/>
        <end position="233"/>
    </location>
</feature>
<evidence type="ECO:0000313" key="5">
    <source>
        <dbReference type="EMBL" id="QGF21706.1"/>
    </source>
</evidence>
<feature type="short sequence motif" description="Walker A motif" evidence="1">
    <location>
        <begin position="35"/>
        <end position="42"/>
    </location>
</feature>
<dbReference type="EC" id="3.6.4.-" evidence="1"/>
<dbReference type="EMBL" id="MN604230">
    <property type="protein sequence ID" value="QGF21706.1"/>
    <property type="molecule type" value="Genomic_DNA"/>
</dbReference>
<dbReference type="InterPro" id="IPR044269">
    <property type="entry name" value="Terminase_large_su_SPP1-like"/>
</dbReference>
<dbReference type="Pfam" id="PF04466">
    <property type="entry name" value="Terminase_3"/>
    <property type="match status" value="1"/>
</dbReference>
<accession>A0A5Q2FB99</accession>
<proteinExistence type="inferred from homology"/>
<evidence type="ECO:0000313" key="6">
    <source>
        <dbReference type="Proteomes" id="UP000343370"/>
    </source>
</evidence>
<keyword evidence="1" id="KW-0378">Hydrolase</keyword>
<dbReference type="Proteomes" id="UP000343370">
    <property type="component" value="Segment"/>
</dbReference>
<feature type="binding site" evidence="1">
    <location>
        <position position="266"/>
    </location>
    <ligand>
        <name>Mn(2+)</name>
        <dbReference type="ChEBI" id="CHEBI:29035"/>
        <label>1</label>
        <note>catalytic; for nuclease activity</note>
    </ligand>
</feature>
<keyword evidence="1" id="KW-0460">Magnesium</keyword>
<feature type="active site" description="For ATPase activity" evidence="1">
    <location>
        <position position="137"/>
    </location>
</feature>
<keyword evidence="2" id="KW-1133">Transmembrane helix</keyword>
<dbReference type="InterPro" id="IPR052380">
    <property type="entry name" value="Viral_DNA_packaging_terminase"/>
</dbReference>
<keyword evidence="1" id="KW-0255">Endonuclease</keyword>
<keyword evidence="1" id="KW-0231">Viral genome packaging</keyword>
<dbReference type="PANTHER" id="PTHR39184">
    <property type="match status" value="1"/>
</dbReference>
<evidence type="ECO:0000256" key="2">
    <source>
        <dbReference type="SAM" id="Phobius"/>
    </source>
</evidence>
<dbReference type="GO" id="GO:0019073">
    <property type="term" value="P:viral DNA genome packaging"/>
    <property type="evidence" value="ECO:0007669"/>
    <property type="project" value="UniProtKB-UniRule"/>
</dbReference>
<keyword evidence="1" id="KW-0540">Nuclease</keyword>
<dbReference type="PANTHER" id="PTHR39184:SF1">
    <property type="entry name" value="PBSX PHAGE TERMINASE LARGE SUBUNIT"/>
    <property type="match status" value="1"/>
</dbReference>
<feature type="binding site" evidence="1">
    <location>
        <position position="398"/>
    </location>
    <ligand>
        <name>Mn(2+)</name>
        <dbReference type="ChEBI" id="CHEBI:29035"/>
        <label>2</label>
        <note>catalytic; for nuclease activity</note>
    </ligand>
</feature>
<evidence type="ECO:0000259" key="4">
    <source>
        <dbReference type="Pfam" id="PF17288"/>
    </source>
</evidence>
<dbReference type="InterPro" id="IPR027417">
    <property type="entry name" value="P-loop_NTPase"/>
</dbReference>
<comment type="domain">
    <text evidence="1">The N-terminus contains an ATPase domain and the C-terminus contains an endonuclease domain.</text>
</comment>
<comment type="subunit">
    <text evidence="1">Monomer. Interacts with the terminase small subunit; the active complex is probably heterooligomeric. Interacts with the portal protein.</text>
</comment>
<dbReference type="NCBIfam" id="TIGR01547">
    <property type="entry name" value="phage_term_2"/>
    <property type="match status" value="1"/>
</dbReference>
<dbReference type="InterPro" id="IPR006437">
    <property type="entry name" value="Phage_terminase_lsu"/>
</dbReference>
<dbReference type="GO" id="GO:0051276">
    <property type="term" value="P:chromosome organization"/>
    <property type="evidence" value="ECO:0007669"/>
    <property type="project" value="UniProtKB-UniRule"/>
</dbReference>
<dbReference type="Pfam" id="PF17288">
    <property type="entry name" value="Terminase_3C"/>
    <property type="match status" value="1"/>
</dbReference>
<evidence type="ECO:0000256" key="1">
    <source>
        <dbReference type="HAMAP-Rule" id="MF_04145"/>
    </source>
</evidence>
<keyword evidence="1" id="KW-0464">Manganese</keyword>
<dbReference type="GO" id="GO:0046872">
    <property type="term" value="F:metal ion binding"/>
    <property type="evidence" value="ECO:0007669"/>
    <property type="project" value="UniProtKB-UniRule"/>
</dbReference>
<comment type="function">
    <text evidence="1">The terminase large subunit acts as an ATP driven molecular motor necessary for viral DNA translocation into empty capsids and as an endonuclease that cuts the viral genome to initiate and to end a packaging reaction. The terminase lies at a unique vertex of the procapsid and is composed of two subunits, a small terminase subunit involved in viral DNA recognition (packaging sequence), and a large terminase subunit possessing endonucleolytic and ATPase activities. Both terminase subunits heterooligomerize and are docked on the portal protein to form the packaging machine. The terminase large subunit exhibits endonuclease activity and cleaves the viral genome concatemer once the capsid is full (headful packaging). Once the capsid is packaged with the DNA, the terminase complex is substituted by the adapter and the stopper protein that form the connector.</text>
</comment>